<dbReference type="InterPro" id="IPR002104">
    <property type="entry name" value="Integrase_catalytic"/>
</dbReference>
<organism evidence="3 4">
    <name type="scientific">Nonomuraea turkmeniaca</name>
    <dbReference type="NCBI Taxonomy" id="103838"/>
    <lineage>
        <taxon>Bacteria</taxon>
        <taxon>Bacillati</taxon>
        <taxon>Actinomycetota</taxon>
        <taxon>Actinomycetes</taxon>
        <taxon>Streptosporangiales</taxon>
        <taxon>Streptosporangiaceae</taxon>
        <taxon>Nonomuraea</taxon>
    </lineage>
</organism>
<reference evidence="3 4" key="1">
    <citation type="submission" date="2019-05" db="EMBL/GenBank/DDBJ databases">
        <title>Draft genome sequence of Nonomuraea turkmeniaca DSM 43926.</title>
        <authorList>
            <person name="Saricaoglu S."/>
            <person name="Isik K."/>
        </authorList>
    </citation>
    <scope>NUCLEOTIDE SEQUENCE [LARGE SCALE GENOMIC DNA]</scope>
    <source>
        <strain evidence="3 4">DSM 43926</strain>
    </source>
</reference>
<keyword evidence="4" id="KW-1185">Reference proteome</keyword>
<evidence type="ECO:0000313" key="3">
    <source>
        <dbReference type="EMBL" id="TMR15067.1"/>
    </source>
</evidence>
<dbReference type="PROSITE" id="PS51898">
    <property type="entry name" value="TYR_RECOMBINASE"/>
    <property type="match status" value="1"/>
</dbReference>
<dbReference type="InterPro" id="IPR011010">
    <property type="entry name" value="DNA_brk_join_enz"/>
</dbReference>
<dbReference type="GO" id="GO:0006310">
    <property type="term" value="P:DNA recombination"/>
    <property type="evidence" value="ECO:0007669"/>
    <property type="project" value="UniProtKB-KW"/>
</dbReference>
<gene>
    <name evidence="3" type="ORF">ETD86_27640</name>
</gene>
<keyword evidence="1" id="KW-0233">DNA recombination</keyword>
<accession>A0A5S4FBI9</accession>
<dbReference type="SUPFAM" id="SSF56349">
    <property type="entry name" value="DNA breaking-rejoining enzymes"/>
    <property type="match status" value="1"/>
</dbReference>
<protein>
    <recommendedName>
        <fullName evidence="2">Tyr recombinase domain-containing protein</fullName>
    </recommendedName>
</protein>
<dbReference type="AlphaFoldDB" id="A0A5S4FBI9"/>
<dbReference type="OrthoDB" id="4137935at2"/>
<comment type="caution">
    <text evidence="3">The sequence shown here is derived from an EMBL/GenBank/DDBJ whole genome shotgun (WGS) entry which is preliminary data.</text>
</comment>
<dbReference type="GO" id="GO:0015074">
    <property type="term" value="P:DNA integration"/>
    <property type="evidence" value="ECO:0007669"/>
    <property type="project" value="InterPro"/>
</dbReference>
<evidence type="ECO:0000256" key="1">
    <source>
        <dbReference type="ARBA" id="ARBA00023172"/>
    </source>
</evidence>
<dbReference type="Gene3D" id="1.10.443.10">
    <property type="entry name" value="Intergrase catalytic core"/>
    <property type="match status" value="1"/>
</dbReference>
<dbReference type="Pfam" id="PF00589">
    <property type="entry name" value="Phage_integrase"/>
    <property type="match status" value="1"/>
</dbReference>
<dbReference type="InterPro" id="IPR013762">
    <property type="entry name" value="Integrase-like_cat_sf"/>
</dbReference>
<name>A0A5S4FBI9_9ACTN</name>
<proteinExistence type="predicted"/>
<feature type="domain" description="Tyr recombinase" evidence="2">
    <location>
        <begin position="1"/>
        <end position="112"/>
    </location>
</feature>
<evidence type="ECO:0000313" key="4">
    <source>
        <dbReference type="Proteomes" id="UP000309128"/>
    </source>
</evidence>
<dbReference type="GO" id="GO:0003677">
    <property type="term" value="F:DNA binding"/>
    <property type="evidence" value="ECO:0007669"/>
    <property type="project" value="InterPro"/>
</dbReference>
<evidence type="ECO:0000259" key="2">
    <source>
        <dbReference type="PROSITE" id="PS51898"/>
    </source>
</evidence>
<dbReference type="Proteomes" id="UP000309128">
    <property type="component" value="Unassembled WGS sequence"/>
</dbReference>
<sequence>MGILGKGGKPKTRRLPVETGYALDRYLEDRARRAGVAVSELSGRIFVTDAGGRFSRSSASELVERIGRQAGIAAKVTPHVLRHIWALIAKELGTDPADIKEALDHESLLAWT</sequence>
<dbReference type="RefSeq" id="WP_138669078.1">
    <property type="nucleotide sequence ID" value="NZ_VCKY01000103.1"/>
</dbReference>
<dbReference type="EMBL" id="VCKY01000103">
    <property type="protein sequence ID" value="TMR15067.1"/>
    <property type="molecule type" value="Genomic_DNA"/>
</dbReference>